<dbReference type="Gene3D" id="3.40.50.1820">
    <property type="entry name" value="alpha/beta hydrolase"/>
    <property type="match status" value="1"/>
</dbReference>
<evidence type="ECO:0000256" key="8">
    <source>
        <dbReference type="SAM" id="SignalP"/>
    </source>
</evidence>
<reference evidence="9 10" key="1">
    <citation type="submission" date="2023-09" db="EMBL/GenBank/DDBJ databases">
        <authorList>
            <person name="Rey-Velasco X."/>
        </authorList>
    </citation>
    <scope>NUCLEOTIDE SEQUENCE [LARGE SCALE GENOMIC DNA]</scope>
    <source>
        <strain evidence="9 10">P050</strain>
    </source>
</reference>
<keyword evidence="3" id="KW-0479">Metal-binding</keyword>
<dbReference type="Pfam" id="PF07519">
    <property type="entry name" value="Tannase"/>
    <property type="match status" value="1"/>
</dbReference>
<evidence type="ECO:0000256" key="2">
    <source>
        <dbReference type="ARBA" id="ARBA00022487"/>
    </source>
</evidence>
<name>A0ABU2Y4R1_9FLAO</name>
<evidence type="ECO:0000256" key="4">
    <source>
        <dbReference type="ARBA" id="ARBA00022729"/>
    </source>
</evidence>
<keyword evidence="10" id="KW-1185">Reference proteome</keyword>
<dbReference type="GO" id="GO:0016787">
    <property type="term" value="F:hydrolase activity"/>
    <property type="evidence" value="ECO:0007669"/>
    <property type="project" value="UniProtKB-KW"/>
</dbReference>
<dbReference type="PROSITE" id="PS51257">
    <property type="entry name" value="PROKAR_LIPOPROTEIN"/>
    <property type="match status" value="1"/>
</dbReference>
<dbReference type="InterPro" id="IPR011118">
    <property type="entry name" value="Tannase/feruloyl_esterase"/>
</dbReference>
<gene>
    <name evidence="9" type="ORF">RM519_07235</name>
</gene>
<keyword evidence="7" id="KW-1015">Disulfide bond</keyword>
<comment type="similarity">
    <text evidence="1">Belongs to the tannase family.</text>
</comment>
<protein>
    <submittedName>
        <fullName evidence="9">Tannase/feruloyl esterase family alpha/beta hydrolase</fullName>
    </submittedName>
</protein>
<comment type="caution">
    <text evidence="9">The sequence shown here is derived from an EMBL/GenBank/DDBJ whole genome shotgun (WGS) entry which is preliminary data.</text>
</comment>
<dbReference type="InterPro" id="IPR029058">
    <property type="entry name" value="AB_hydrolase_fold"/>
</dbReference>
<sequence>MKTLIKKTKILAILLMVFLSLGACKTKPTKTVTCETATIVDLPEVTIVSVTQETGMAPHCKIAGIIGTDIKFELLLPHDWNGKFVMGGGGGYVGSVINTALAYGVLQKGYATVGTDTGHEGHPLSGSWALNNPEAIVNFGHLGVHRTTVTAKAIIEAYYEQEIDYSYFFGCSRGGGQALMEAQRYPDDFDGIVSGAPAYDWVNGIGAGMVHNQRYMYPNPNEIGDPLISRDDLQLVFDTYMAMCDKLDGVEDGVLLDPRACPFDIESLLCEGEENGKCLSQEKVTALKAIYEGPKGENGQIFPGFPIGLETNLDGWFKWMTGGVNHLEDADEFQAGVTSEIEAPVVPNAQFGFGVDMLKYFVYHDENWDYVDYDLNQLEYDARVIAKTMNATDPDLSEFRSNGGKLLMYTGWGDMAITPLGTIAYYEDVIKNDPTAEKDVKLFMMPGVGHCFGGDGPFWVNWVDEIDNWVSGSNTPDQIAVYYLDETMQPTGTNKLCPYPQVAIYDGTGDPKDISSYSCGELRIE</sequence>
<keyword evidence="4 8" id="KW-0732">Signal</keyword>
<evidence type="ECO:0000256" key="1">
    <source>
        <dbReference type="ARBA" id="ARBA00006249"/>
    </source>
</evidence>
<evidence type="ECO:0000313" key="9">
    <source>
        <dbReference type="EMBL" id="MDT0553032.1"/>
    </source>
</evidence>
<feature type="signal peptide" evidence="8">
    <location>
        <begin position="1"/>
        <end position="22"/>
    </location>
</feature>
<dbReference type="PANTHER" id="PTHR33938:SF15">
    <property type="entry name" value="FERULOYL ESTERASE B-RELATED"/>
    <property type="match status" value="1"/>
</dbReference>
<dbReference type="Proteomes" id="UP001252186">
    <property type="component" value="Unassembled WGS sequence"/>
</dbReference>
<proteinExistence type="inferred from homology"/>
<dbReference type="RefSeq" id="WP_311593013.1">
    <property type="nucleotide sequence ID" value="NZ_JAVRHV010000003.1"/>
</dbReference>
<dbReference type="EMBL" id="JAVRHV010000003">
    <property type="protein sequence ID" value="MDT0553032.1"/>
    <property type="molecule type" value="Genomic_DNA"/>
</dbReference>
<dbReference type="PANTHER" id="PTHR33938">
    <property type="entry name" value="FERULOYL ESTERASE B-RELATED"/>
    <property type="match status" value="1"/>
</dbReference>
<evidence type="ECO:0000256" key="3">
    <source>
        <dbReference type="ARBA" id="ARBA00022723"/>
    </source>
</evidence>
<feature type="chain" id="PRO_5047494330" evidence="8">
    <location>
        <begin position="23"/>
        <end position="525"/>
    </location>
</feature>
<keyword evidence="6" id="KW-0106">Calcium</keyword>
<evidence type="ECO:0000256" key="7">
    <source>
        <dbReference type="ARBA" id="ARBA00023157"/>
    </source>
</evidence>
<dbReference type="SUPFAM" id="SSF53474">
    <property type="entry name" value="alpha/beta-Hydrolases"/>
    <property type="match status" value="1"/>
</dbReference>
<evidence type="ECO:0000256" key="5">
    <source>
        <dbReference type="ARBA" id="ARBA00022801"/>
    </source>
</evidence>
<keyword evidence="2" id="KW-0719">Serine esterase</keyword>
<organism evidence="9 10">
    <name type="scientific">Urechidicola vernalis</name>
    <dbReference type="NCBI Taxonomy" id="3075600"/>
    <lineage>
        <taxon>Bacteria</taxon>
        <taxon>Pseudomonadati</taxon>
        <taxon>Bacteroidota</taxon>
        <taxon>Flavobacteriia</taxon>
        <taxon>Flavobacteriales</taxon>
        <taxon>Flavobacteriaceae</taxon>
        <taxon>Urechidicola</taxon>
    </lineage>
</organism>
<accession>A0ABU2Y4R1</accession>
<evidence type="ECO:0000256" key="6">
    <source>
        <dbReference type="ARBA" id="ARBA00022837"/>
    </source>
</evidence>
<evidence type="ECO:0000313" key="10">
    <source>
        <dbReference type="Proteomes" id="UP001252186"/>
    </source>
</evidence>
<keyword evidence="5 9" id="KW-0378">Hydrolase</keyword>